<evidence type="ECO:0008006" key="22">
    <source>
        <dbReference type="Google" id="ProtNLM"/>
    </source>
</evidence>
<dbReference type="SMART" id="SM00220">
    <property type="entry name" value="S_TKc"/>
    <property type="match status" value="1"/>
</dbReference>
<evidence type="ECO:0000256" key="2">
    <source>
        <dbReference type="ARBA" id="ARBA00022527"/>
    </source>
</evidence>
<evidence type="ECO:0000256" key="10">
    <source>
        <dbReference type="ARBA" id="ARBA00022989"/>
    </source>
</evidence>
<keyword evidence="8" id="KW-0418">Kinase</keyword>
<dbReference type="CDD" id="cd14066">
    <property type="entry name" value="STKc_IRAK"/>
    <property type="match status" value="1"/>
</dbReference>
<dbReference type="FunFam" id="3.30.200.20:FF:000727">
    <property type="entry name" value="Cysteine-rich RLK (RECEPTOR-like protein kinase) 23"/>
    <property type="match status" value="1"/>
</dbReference>
<dbReference type="CDD" id="cd23509">
    <property type="entry name" value="Gnk2-like"/>
    <property type="match status" value="2"/>
</dbReference>
<feature type="binding site" evidence="15">
    <location>
        <position position="429"/>
    </location>
    <ligand>
        <name>ATP</name>
        <dbReference type="ChEBI" id="CHEBI:30616"/>
    </ligand>
</feature>
<keyword evidence="4 16" id="KW-0812">Transmembrane</keyword>
<dbReference type="InterPro" id="IPR000719">
    <property type="entry name" value="Prot_kinase_dom"/>
</dbReference>
<dbReference type="SUPFAM" id="SSF56112">
    <property type="entry name" value="Protein kinase-like (PK-like)"/>
    <property type="match status" value="1"/>
</dbReference>
<evidence type="ECO:0000256" key="1">
    <source>
        <dbReference type="ARBA" id="ARBA00004167"/>
    </source>
</evidence>
<evidence type="ECO:0000259" key="19">
    <source>
        <dbReference type="PROSITE" id="PS51473"/>
    </source>
</evidence>
<organism evidence="20">
    <name type="scientific">Oryza meridionalis</name>
    <dbReference type="NCBI Taxonomy" id="40149"/>
    <lineage>
        <taxon>Eukaryota</taxon>
        <taxon>Viridiplantae</taxon>
        <taxon>Streptophyta</taxon>
        <taxon>Embryophyta</taxon>
        <taxon>Tracheophyta</taxon>
        <taxon>Spermatophyta</taxon>
        <taxon>Magnoliopsida</taxon>
        <taxon>Liliopsida</taxon>
        <taxon>Poales</taxon>
        <taxon>Poaceae</taxon>
        <taxon>BOP clade</taxon>
        <taxon>Oryzoideae</taxon>
        <taxon>Oryzeae</taxon>
        <taxon>Oryzinae</taxon>
        <taxon>Oryza</taxon>
    </lineage>
</organism>
<dbReference type="PROSITE" id="PS00108">
    <property type="entry name" value="PROTEIN_KINASE_ST"/>
    <property type="match status" value="1"/>
</dbReference>
<dbReference type="Proteomes" id="UP000008021">
    <property type="component" value="Chromosome 7"/>
</dbReference>
<evidence type="ECO:0000256" key="12">
    <source>
        <dbReference type="ARBA" id="ARBA00023157"/>
    </source>
</evidence>
<dbReference type="FunFam" id="1.10.510.10:FF:000060">
    <property type="entry name" value="G-type lectin S-receptor-like serine/threonine-protein kinase"/>
    <property type="match status" value="1"/>
</dbReference>
<dbReference type="InterPro" id="IPR008271">
    <property type="entry name" value="Ser/Thr_kinase_AS"/>
</dbReference>
<evidence type="ECO:0000256" key="6">
    <source>
        <dbReference type="ARBA" id="ARBA00022737"/>
    </source>
</evidence>
<keyword evidence="11 16" id="KW-0472">Membrane</keyword>
<dbReference type="Gene3D" id="1.10.510.10">
    <property type="entry name" value="Transferase(Phosphotransferase) domain 1"/>
    <property type="match status" value="1"/>
</dbReference>
<evidence type="ECO:0000256" key="13">
    <source>
        <dbReference type="ARBA" id="ARBA00023170"/>
    </source>
</evidence>
<evidence type="ECO:0000256" key="3">
    <source>
        <dbReference type="ARBA" id="ARBA00022679"/>
    </source>
</evidence>
<dbReference type="PROSITE" id="PS51473">
    <property type="entry name" value="GNK2"/>
    <property type="match status" value="2"/>
</dbReference>
<keyword evidence="10 16" id="KW-1133">Transmembrane helix</keyword>
<dbReference type="STRING" id="40149.A0A0E0EFW9"/>
<dbReference type="Gene3D" id="3.30.200.20">
    <property type="entry name" value="Phosphorylase Kinase, domain 1"/>
    <property type="match status" value="1"/>
</dbReference>
<evidence type="ECO:0000256" key="16">
    <source>
        <dbReference type="SAM" id="Phobius"/>
    </source>
</evidence>
<keyword evidence="13" id="KW-0675">Receptor</keyword>
<keyword evidence="21" id="KW-1185">Reference proteome</keyword>
<feature type="signal peptide" evidence="17">
    <location>
        <begin position="1"/>
        <end position="29"/>
    </location>
</feature>
<dbReference type="Pfam" id="PF01657">
    <property type="entry name" value="Stress-antifung"/>
    <property type="match status" value="2"/>
</dbReference>
<evidence type="ECO:0000256" key="4">
    <source>
        <dbReference type="ARBA" id="ARBA00022692"/>
    </source>
</evidence>
<evidence type="ECO:0000259" key="18">
    <source>
        <dbReference type="PROSITE" id="PS50011"/>
    </source>
</evidence>
<accession>A0A0E0EFW9</accession>
<keyword evidence="9 15" id="KW-0067">ATP-binding</keyword>
<evidence type="ECO:0000256" key="8">
    <source>
        <dbReference type="ARBA" id="ARBA00022777"/>
    </source>
</evidence>
<proteinExistence type="predicted"/>
<dbReference type="PROSITE" id="PS00107">
    <property type="entry name" value="PROTEIN_KINASE_ATP"/>
    <property type="match status" value="1"/>
</dbReference>
<reference evidence="20" key="2">
    <citation type="submission" date="2018-05" db="EMBL/GenBank/DDBJ databases">
        <title>OmerRS3 (Oryza meridionalis Reference Sequence Version 3).</title>
        <authorList>
            <person name="Zhang J."/>
            <person name="Kudrna D."/>
            <person name="Lee S."/>
            <person name="Talag J."/>
            <person name="Welchert J."/>
            <person name="Wing R.A."/>
        </authorList>
    </citation>
    <scope>NUCLEOTIDE SEQUENCE [LARGE SCALE GENOMIC DNA]</scope>
    <source>
        <strain evidence="20">cv. OR44</strain>
    </source>
</reference>
<evidence type="ECO:0000256" key="7">
    <source>
        <dbReference type="ARBA" id="ARBA00022741"/>
    </source>
</evidence>
<evidence type="ECO:0000256" key="17">
    <source>
        <dbReference type="SAM" id="SignalP"/>
    </source>
</evidence>
<dbReference type="InterPro" id="IPR038408">
    <property type="entry name" value="GNK2_sf"/>
</dbReference>
<dbReference type="Gramene" id="OMERI07G22320.1">
    <property type="protein sequence ID" value="OMERI07G22320.1"/>
    <property type="gene ID" value="OMERI07G22320"/>
</dbReference>
<dbReference type="PANTHER" id="PTHR27002:SF697">
    <property type="entry name" value="OS07G0534300 PROTEIN"/>
    <property type="match status" value="1"/>
</dbReference>
<dbReference type="GO" id="GO:0005524">
    <property type="term" value="F:ATP binding"/>
    <property type="evidence" value="ECO:0007669"/>
    <property type="project" value="UniProtKB-UniRule"/>
</dbReference>
<evidence type="ECO:0000313" key="21">
    <source>
        <dbReference type="Proteomes" id="UP000008021"/>
    </source>
</evidence>
<dbReference type="Gene3D" id="3.30.430.20">
    <property type="entry name" value="Gnk2 domain, C-X8-C-X2-C motif"/>
    <property type="match status" value="2"/>
</dbReference>
<keyword evidence="14" id="KW-0325">Glycoprotein</keyword>
<evidence type="ECO:0000256" key="9">
    <source>
        <dbReference type="ARBA" id="ARBA00022840"/>
    </source>
</evidence>
<keyword evidence="12" id="KW-1015">Disulfide bond</keyword>
<keyword evidence="5 17" id="KW-0732">Signal</keyword>
<evidence type="ECO:0000256" key="5">
    <source>
        <dbReference type="ARBA" id="ARBA00022729"/>
    </source>
</evidence>
<feature type="transmembrane region" description="Helical" evidence="16">
    <location>
        <begin position="327"/>
        <end position="347"/>
    </location>
</feature>
<dbReference type="InterPro" id="IPR017441">
    <property type="entry name" value="Protein_kinase_ATP_BS"/>
</dbReference>
<dbReference type="PANTHER" id="PTHR27002">
    <property type="entry name" value="RECEPTOR-LIKE SERINE/THREONINE-PROTEIN KINASE SD1-8"/>
    <property type="match status" value="1"/>
</dbReference>
<dbReference type="EnsemblPlants" id="OMERI07G22320.1">
    <property type="protein sequence ID" value="OMERI07G22320.1"/>
    <property type="gene ID" value="OMERI07G22320"/>
</dbReference>
<dbReference type="AlphaFoldDB" id="A0A0E0EFW9"/>
<keyword evidence="3" id="KW-0808">Transferase</keyword>
<keyword evidence="7 15" id="KW-0547">Nucleotide-binding</keyword>
<evidence type="ECO:0000256" key="15">
    <source>
        <dbReference type="PROSITE-ProRule" id="PRU10141"/>
    </source>
</evidence>
<reference evidence="20" key="1">
    <citation type="submission" date="2015-04" db="UniProtKB">
        <authorList>
            <consortium name="EnsemblPlants"/>
        </authorList>
    </citation>
    <scope>IDENTIFICATION</scope>
</reference>
<feature type="domain" description="Gnk2-homologous" evidence="19">
    <location>
        <begin position="150"/>
        <end position="262"/>
    </location>
</feature>
<dbReference type="Pfam" id="PF07714">
    <property type="entry name" value="PK_Tyr_Ser-Thr"/>
    <property type="match status" value="1"/>
</dbReference>
<feature type="domain" description="Gnk2-homologous" evidence="19">
    <location>
        <begin position="35"/>
        <end position="145"/>
    </location>
</feature>
<dbReference type="HOGENOM" id="CLU_000288_35_3_1"/>
<dbReference type="GO" id="GO:0005886">
    <property type="term" value="C:plasma membrane"/>
    <property type="evidence" value="ECO:0007669"/>
    <property type="project" value="TreeGrafter"/>
</dbReference>
<dbReference type="eggNOG" id="ENOG502QWDY">
    <property type="taxonomic scope" value="Eukaryota"/>
</dbReference>
<keyword evidence="6" id="KW-0677">Repeat</keyword>
<evidence type="ECO:0000256" key="11">
    <source>
        <dbReference type="ARBA" id="ARBA00023136"/>
    </source>
</evidence>
<protein>
    <recommendedName>
        <fullName evidence="22">Protein kinase domain-containing protein</fullName>
    </recommendedName>
</protein>
<feature type="domain" description="Protein kinase" evidence="18">
    <location>
        <begin position="401"/>
        <end position="690"/>
    </location>
</feature>
<dbReference type="PROSITE" id="PS50011">
    <property type="entry name" value="PROTEIN_KINASE_DOM"/>
    <property type="match status" value="1"/>
</dbReference>
<dbReference type="InterPro" id="IPR002902">
    <property type="entry name" value="GNK2"/>
</dbReference>
<evidence type="ECO:0000256" key="14">
    <source>
        <dbReference type="ARBA" id="ARBA00023180"/>
    </source>
</evidence>
<sequence length="715" mass="79235">MVIIQVLLPVIHLVLVLLVCYSPTSPTVAGDEVLLSELCTNGADGSYATNSTFGSNLAALAAELIRNSSEYGSGAGSVGAAAAPDAVYGVALCRGDSKGAECTDFLTAAFDGLMNRTDTPRRCVLRKNVTLFSDRFQLRLADRDFLSGYGNEPEGVWNNTNFVDASLAVRFREHVAELLNATAAAAASEAAADRYGTGTSWFGEEGKTVYALAQCTRDMPPERCAACIGRIIAEMPRRMNTSRRGARVLGVRCLLRYETEDQFFKNDTRTLHLHLPPPTPLNRNFISDWIIYHLRVINPIIARTQLINFVFGFLFRSMILVVIQSKIWPIIVALVGVAVCVSCFVLFREIKKRRKRERTRSELRRLSMAVENVITLWRLEEGNSGFSLYDFSRIKDATSNFSTETLLGQGGFGSVYKGQMPSGPEVAAKRLAACSGQGLLEFKNEIQLVARLQHRNLVRLLGCCIEGDQEKILVYEYMPNKSLDKFIFDNVKRELLDWPKRLHIIHGISQGLLYLHEHSTVCVVHRDLKASNVLLDAEMNAKISDFGIARIFGSNAAQSSTTRIVGTIGYIAPEYALDGVCSSKADVFSFGVLILEIISGKRTGGSYRYNDGKLYCLIAYAWLLWKDGRWHELIDECLGDRYYASIRTCMQVALLCVQEDAEDRKAMDEVVKMLSNEQAASLPEPKHSAYFNVRPSGGDAPPSACNISISMITPR</sequence>
<evidence type="ECO:0000313" key="20">
    <source>
        <dbReference type="EnsemblPlants" id="OMERI07G22320.1"/>
    </source>
</evidence>
<name>A0A0E0EFW9_9ORYZ</name>
<keyword evidence="2" id="KW-0723">Serine/threonine-protein kinase</keyword>
<dbReference type="InterPro" id="IPR001245">
    <property type="entry name" value="Ser-Thr/Tyr_kinase_cat_dom"/>
</dbReference>
<comment type="subcellular location">
    <subcellularLocation>
        <location evidence="1">Membrane</location>
        <topology evidence="1">Single-pass membrane protein</topology>
    </subcellularLocation>
</comment>
<dbReference type="InterPro" id="IPR011009">
    <property type="entry name" value="Kinase-like_dom_sf"/>
</dbReference>
<dbReference type="GO" id="GO:0004674">
    <property type="term" value="F:protein serine/threonine kinase activity"/>
    <property type="evidence" value="ECO:0007669"/>
    <property type="project" value="UniProtKB-KW"/>
</dbReference>
<feature type="chain" id="PRO_5002357990" description="Protein kinase domain-containing protein" evidence="17">
    <location>
        <begin position="30"/>
        <end position="715"/>
    </location>
</feature>